<feature type="compositionally biased region" description="Polar residues" evidence="1">
    <location>
        <begin position="68"/>
        <end position="89"/>
    </location>
</feature>
<keyword evidence="3" id="KW-1185">Reference proteome</keyword>
<sequence>MPRDPQDNKFIQCVSNFQDKSFHAEEALHGDGAKAAAARSEDMEVNIIDCTTVSDNEQNEARCDDAATQSISSFGDTESKTKNGSSGLSDTEVESQLFVGGGHMSIFDGYGSSFKMRRKKLTDHWRRFIRPLMWRFKWVELKIKELQSQALKYDREIAEDEQRKLFDLETFMEGENKKSATDGASIDDGYSNPAKTINDNDEFGTQDGLTSIQSRDSISEHILRQIEVLKSHVHKLKSRADKVASENPVKFSSVNNLSLLAPSNALTSSEQNPASVPRIGDRLLHTQTQHMSGCNMGDHMPETAISSHGDATSRSDMIENTGQPQGGVSCGNERLLAHLKSYETIYFSYLQAEEEILICNAAVKEFKDFDIGLAEKLLGVMEKQTDQASNPDLPEEMLVARVLFGGKSLPKSRSDVSNYKKKRGRKK</sequence>
<dbReference type="OrthoDB" id="21648at2759"/>
<organism evidence="2 3">
    <name type="scientific">Populus tomentosa</name>
    <name type="common">Chinese white poplar</name>
    <dbReference type="NCBI Taxonomy" id="118781"/>
    <lineage>
        <taxon>Eukaryota</taxon>
        <taxon>Viridiplantae</taxon>
        <taxon>Streptophyta</taxon>
        <taxon>Embryophyta</taxon>
        <taxon>Tracheophyta</taxon>
        <taxon>Spermatophyta</taxon>
        <taxon>Magnoliopsida</taxon>
        <taxon>eudicotyledons</taxon>
        <taxon>Gunneridae</taxon>
        <taxon>Pentapetalae</taxon>
        <taxon>rosids</taxon>
        <taxon>fabids</taxon>
        <taxon>Malpighiales</taxon>
        <taxon>Salicaceae</taxon>
        <taxon>Saliceae</taxon>
        <taxon>Populus</taxon>
    </lineage>
</organism>
<protein>
    <submittedName>
        <fullName evidence="2">Uncharacterized protein</fullName>
    </submittedName>
</protein>
<accession>A0A8X8A136</accession>
<proteinExistence type="predicted"/>
<evidence type="ECO:0000313" key="2">
    <source>
        <dbReference type="EMBL" id="KAG6775908.1"/>
    </source>
</evidence>
<evidence type="ECO:0000256" key="1">
    <source>
        <dbReference type="SAM" id="MobiDB-lite"/>
    </source>
</evidence>
<dbReference type="AlphaFoldDB" id="A0A8X8A136"/>
<gene>
    <name evidence="2" type="ORF">POTOM_019407</name>
</gene>
<feature type="region of interest" description="Disordered" evidence="1">
    <location>
        <begin position="68"/>
        <end position="90"/>
    </location>
</feature>
<evidence type="ECO:0000313" key="3">
    <source>
        <dbReference type="Proteomes" id="UP000886885"/>
    </source>
</evidence>
<dbReference type="PANTHER" id="PTHR34057">
    <property type="entry name" value="ELONGATION FACTOR"/>
    <property type="match status" value="1"/>
</dbReference>
<feature type="region of interest" description="Disordered" evidence="1">
    <location>
        <begin position="408"/>
        <end position="427"/>
    </location>
</feature>
<dbReference type="Proteomes" id="UP000886885">
    <property type="component" value="Chromosome 5A"/>
</dbReference>
<dbReference type="CDD" id="cd11650">
    <property type="entry name" value="AT4G37440_like"/>
    <property type="match status" value="1"/>
</dbReference>
<dbReference type="PANTHER" id="PTHR34057:SF10">
    <property type="entry name" value="TRANSPOSASE, PTTA_EN_SPM, PLANT"/>
    <property type="match status" value="1"/>
</dbReference>
<dbReference type="EMBL" id="JAAWWB010000009">
    <property type="protein sequence ID" value="KAG6775908.1"/>
    <property type="molecule type" value="Genomic_DNA"/>
</dbReference>
<dbReference type="InterPro" id="IPR038745">
    <property type="entry name" value="AT4G37440-like"/>
</dbReference>
<name>A0A8X8A136_POPTO</name>
<comment type="caution">
    <text evidence="2">The sequence shown here is derived from an EMBL/GenBank/DDBJ whole genome shotgun (WGS) entry which is preliminary data.</text>
</comment>
<reference evidence="2" key="1">
    <citation type="journal article" date="2020" name="bioRxiv">
        <title>Hybrid origin of Populus tomentosa Carr. identified through genome sequencing and phylogenomic analysis.</title>
        <authorList>
            <person name="An X."/>
            <person name="Gao K."/>
            <person name="Chen Z."/>
            <person name="Li J."/>
            <person name="Yang X."/>
            <person name="Yang X."/>
            <person name="Zhou J."/>
            <person name="Guo T."/>
            <person name="Zhao T."/>
            <person name="Huang S."/>
            <person name="Miao D."/>
            <person name="Khan W.U."/>
            <person name="Rao P."/>
            <person name="Ye M."/>
            <person name="Lei B."/>
            <person name="Liao W."/>
            <person name="Wang J."/>
            <person name="Ji L."/>
            <person name="Li Y."/>
            <person name="Guo B."/>
            <person name="Mustafa N.S."/>
            <person name="Li S."/>
            <person name="Yun Q."/>
            <person name="Keller S.R."/>
            <person name="Mao J."/>
            <person name="Zhang R."/>
            <person name="Strauss S.H."/>
        </authorList>
    </citation>
    <scope>NUCLEOTIDE SEQUENCE</scope>
    <source>
        <strain evidence="2">GM15</strain>
        <tissue evidence="2">Leaf</tissue>
    </source>
</reference>